<dbReference type="Proteomes" id="UP001362999">
    <property type="component" value="Unassembled WGS sequence"/>
</dbReference>
<protein>
    <submittedName>
        <fullName evidence="2">Uncharacterized protein</fullName>
    </submittedName>
</protein>
<gene>
    <name evidence="2" type="ORF">R3P38DRAFT_2784851</name>
</gene>
<evidence type="ECO:0000313" key="2">
    <source>
        <dbReference type="EMBL" id="KAK7017168.1"/>
    </source>
</evidence>
<comment type="caution">
    <text evidence="2">The sequence shown here is derived from an EMBL/GenBank/DDBJ whole genome shotgun (WGS) entry which is preliminary data.</text>
</comment>
<feature type="signal peptide" evidence="1">
    <location>
        <begin position="1"/>
        <end position="31"/>
    </location>
</feature>
<sequence>MSKTFASLSLARHSLALWLLAKKVLIHIIAASFVPSQIFATVKHDQGGNCIHLINNSDQSAKCKKTHGEYTLYFHLTRAGHLLAAVNGLNKWTLDSNFMELTENLILVRSSLLARRCRIRTYSELVGQFTGIVEHHEAISDDSILVRTFESISKTLRMWSRRWLTTDFVAVASPNYLNLNFFVPRVGLLE</sequence>
<evidence type="ECO:0000313" key="3">
    <source>
        <dbReference type="Proteomes" id="UP001362999"/>
    </source>
</evidence>
<proteinExistence type="predicted"/>
<accession>A0AAW0AU32</accession>
<dbReference type="AlphaFoldDB" id="A0AAW0AU32"/>
<evidence type="ECO:0000256" key="1">
    <source>
        <dbReference type="SAM" id="SignalP"/>
    </source>
</evidence>
<keyword evidence="3" id="KW-1185">Reference proteome</keyword>
<keyword evidence="1" id="KW-0732">Signal</keyword>
<feature type="chain" id="PRO_5043362244" evidence="1">
    <location>
        <begin position="32"/>
        <end position="190"/>
    </location>
</feature>
<dbReference type="EMBL" id="JAWWNJ010000048">
    <property type="protein sequence ID" value="KAK7017168.1"/>
    <property type="molecule type" value="Genomic_DNA"/>
</dbReference>
<reference evidence="2 3" key="1">
    <citation type="journal article" date="2024" name="J Genomics">
        <title>Draft genome sequencing and assembly of Favolaschia claudopus CIRM-BRFM 2984 isolated from oak limbs.</title>
        <authorList>
            <person name="Navarro D."/>
            <person name="Drula E."/>
            <person name="Chaduli D."/>
            <person name="Cazenave R."/>
            <person name="Ahrendt S."/>
            <person name="Wang J."/>
            <person name="Lipzen A."/>
            <person name="Daum C."/>
            <person name="Barry K."/>
            <person name="Grigoriev I.V."/>
            <person name="Favel A."/>
            <person name="Rosso M.N."/>
            <person name="Martin F."/>
        </authorList>
    </citation>
    <scope>NUCLEOTIDE SEQUENCE [LARGE SCALE GENOMIC DNA]</scope>
    <source>
        <strain evidence="2 3">CIRM-BRFM 2984</strain>
    </source>
</reference>
<organism evidence="2 3">
    <name type="scientific">Favolaschia claudopus</name>
    <dbReference type="NCBI Taxonomy" id="2862362"/>
    <lineage>
        <taxon>Eukaryota</taxon>
        <taxon>Fungi</taxon>
        <taxon>Dikarya</taxon>
        <taxon>Basidiomycota</taxon>
        <taxon>Agaricomycotina</taxon>
        <taxon>Agaricomycetes</taxon>
        <taxon>Agaricomycetidae</taxon>
        <taxon>Agaricales</taxon>
        <taxon>Marasmiineae</taxon>
        <taxon>Mycenaceae</taxon>
        <taxon>Favolaschia</taxon>
    </lineage>
</organism>
<name>A0AAW0AU32_9AGAR</name>